<evidence type="ECO:0008006" key="4">
    <source>
        <dbReference type="Google" id="ProtNLM"/>
    </source>
</evidence>
<name>A0A431VSN7_9GAMM</name>
<comment type="caution">
    <text evidence="2">The sequence shown here is derived from an EMBL/GenBank/DDBJ whole genome shotgun (WGS) entry which is preliminary data.</text>
</comment>
<dbReference type="AlphaFoldDB" id="A0A431VSN7"/>
<sequence>MRLTLFSILAMFILFGCNSDSAEVDDCPIVTEPVIISAVTVKFHDANSQPLNVCDGIVTISRDGYHEVFYGSSYSNCESMYSLSGGYDFTSHNVLVEKAGYEFQEFDNIVPVETKCGYETFELNVFLEEY</sequence>
<evidence type="ECO:0000313" key="3">
    <source>
        <dbReference type="Proteomes" id="UP000282060"/>
    </source>
</evidence>
<keyword evidence="1" id="KW-0732">Signal</keyword>
<reference evidence="2 3" key="1">
    <citation type="submission" date="2018-12" db="EMBL/GenBank/DDBJ databases">
        <authorList>
            <person name="Yu L."/>
        </authorList>
    </citation>
    <scope>NUCLEOTIDE SEQUENCE [LARGE SCALE GENOMIC DNA]</scope>
    <source>
        <strain evidence="2 3">HAW-EB5</strain>
    </source>
</reference>
<feature type="chain" id="PRO_5019461149" description="DUF4377 domain-containing protein" evidence="1">
    <location>
        <begin position="23"/>
        <end position="130"/>
    </location>
</feature>
<dbReference type="EMBL" id="RXNV01000023">
    <property type="protein sequence ID" value="RTR26215.1"/>
    <property type="molecule type" value="Genomic_DNA"/>
</dbReference>
<evidence type="ECO:0000256" key="1">
    <source>
        <dbReference type="SAM" id="SignalP"/>
    </source>
</evidence>
<dbReference type="Proteomes" id="UP000282060">
    <property type="component" value="Unassembled WGS sequence"/>
</dbReference>
<dbReference type="RefSeq" id="WP_126508196.1">
    <property type="nucleotide sequence ID" value="NZ_RXNV01000023.1"/>
</dbReference>
<dbReference type="OrthoDB" id="6401408at2"/>
<protein>
    <recommendedName>
        <fullName evidence="4">DUF4377 domain-containing protein</fullName>
    </recommendedName>
</protein>
<keyword evidence="3" id="KW-1185">Reference proteome</keyword>
<organism evidence="2 3">
    <name type="scientific">Shewanella atlantica</name>
    <dbReference type="NCBI Taxonomy" id="271099"/>
    <lineage>
        <taxon>Bacteria</taxon>
        <taxon>Pseudomonadati</taxon>
        <taxon>Pseudomonadota</taxon>
        <taxon>Gammaproteobacteria</taxon>
        <taxon>Alteromonadales</taxon>
        <taxon>Shewanellaceae</taxon>
        <taxon>Shewanella</taxon>
    </lineage>
</organism>
<evidence type="ECO:0000313" key="2">
    <source>
        <dbReference type="EMBL" id="RTR26215.1"/>
    </source>
</evidence>
<accession>A0A431VSN7</accession>
<proteinExistence type="predicted"/>
<feature type="signal peptide" evidence="1">
    <location>
        <begin position="1"/>
        <end position="22"/>
    </location>
</feature>
<gene>
    <name evidence="2" type="ORF">EKG39_22350</name>
</gene>
<dbReference type="PROSITE" id="PS51257">
    <property type="entry name" value="PROKAR_LIPOPROTEIN"/>
    <property type="match status" value="1"/>
</dbReference>